<dbReference type="RefSeq" id="WP_156214547.1">
    <property type="nucleotide sequence ID" value="NZ_WOFH01000001.1"/>
</dbReference>
<evidence type="ECO:0000313" key="1">
    <source>
        <dbReference type="EMBL" id="MUN35644.1"/>
    </source>
</evidence>
<organism evidence="1 2">
    <name type="scientific">Actinomadura litoris</name>
    <dbReference type="NCBI Taxonomy" id="2678616"/>
    <lineage>
        <taxon>Bacteria</taxon>
        <taxon>Bacillati</taxon>
        <taxon>Actinomycetota</taxon>
        <taxon>Actinomycetes</taxon>
        <taxon>Streptosporangiales</taxon>
        <taxon>Thermomonosporaceae</taxon>
        <taxon>Actinomadura</taxon>
    </lineage>
</organism>
<dbReference type="SUPFAM" id="SSF54427">
    <property type="entry name" value="NTF2-like"/>
    <property type="match status" value="1"/>
</dbReference>
<reference evidence="1 2" key="1">
    <citation type="submission" date="2019-11" db="EMBL/GenBank/DDBJ databases">
        <authorList>
            <person name="Cao P."/>
        </authorList>
    </citation>
    <scope>NUCLEOTIDE SEQUENCE [LARGE SCALE GENOMIC DNA]</scope>
    <source>
        <strain evidence="1 2">NEAU-AAG5</strain>
    </source>
</reference>
<proteinExistence type="predicted"/>
<comment type="caution">
    <text evidence="1">The sequence shown here is derived from an EMBL/GenBank/DDBJ whole genome shotgun (WGS) entry which is preliminary data.</text>
</comment>
<protein>
    <recommendedName>
        <fullName evidence="3">SnoaL-like domain-containing protein</fullName>
    </recommendedName>
</protein>
<dbReference type="InterPro" id="IPR032710">
    <property type="entry name" value="NTF2-like_dom_sf"/>
</dbReference>
<dbReference type="EMBL" id="WOFH01000001">
    <property type="protein sequence ID" value="MUN35644.1"/>
    <property type="molecule type" value="Genomic_DNA"/>
</dbReference>
<keyword evidence="2" id="KW-1185">Reference proteome</keyword>
<dbReference type="AlphaFoldDB" id="A0A7K1KTX8"/>
<sequence>MPDLFDSLRFPIHEIWADRDSDTLIARFDSDNVMKGGDRKYQNTYVCIFKFDAHGKICEYWEYFDPIVTGLTYRLAEVRYLSEDEADQAKSDPFPEGAPGSA</sequence>
<gene>
    <name evidence="1" type="ORF">GNZ18_03390</name>
</gene>
<accession>A0A7K1KTX8</accession>
<evidence type="ECO:0008006" key="3">
    <source>
        <dbReference type="Google" id="ProtNLM"/>
    </source>
</evidence>
<dbReference type="Gene3D" id="3.10.450.50">
    <property type="match status" value="1"/>
</dbReference>
<evidence type="ECO:0000313" key="2">
    <source>
        <dbReference type="Proteomes" id="UP000432015"/>
    </source>
</evidence>
<dbReference type="Proteomes" id="UP000432015">
    <property type="component" value="Unassembled WGS sequence"/>
</dbReference>
<name>A0A7K1KTX8_9ACTN</name>